<reference evidence="2 3" key="1">
    <citation type="journal article" date="2016" name="Mol. Biol. Evol.">
        <title>Comparative Genomics of Early-Diverging Mushroom-Forming Fungi Provides Insights into the Origins of Lignocellulose Decay Capabilities.</title>
        <authorList>
            <person name="Nagy L.G."/>
            <person name="Riley R."/>
            <person name="Tritt A."/>
            <person name="Adam C."/>
            <person name="Daum C."/>
            <person name="Floudas D."/>
            <person name="Sun H."/>
            <person name="Yadav J.S."/>
            <person name="Pangilinan J."/>
            <person name="Larsson K.H."/>
            <person name="Matsuura K."/>
            <person name="Barry K."/>
            <person name="Labutti K."/>
            <person name="Kuo R."/>
            <person name="Ohm R.A."/>
            <person name="Bhattacharya S.S."/>
            <person name="Shirouzu T."/>
            <person name="Yoshinaga Y."/>
            <person name="Martin F.M."/>
            <person name="Grigoriev I.V."/>
            <person name="Hibbett D.S."/>
        </authorList>
    </citation>
    <scope>NUCLEOTIDE SEQUENCE [LARGE SCALE GENOMIC DNA]</scope>
    <source>
        <strain evidence="2 3">HHB9708</strain>
    </source>
</reference>
<name>A0A164Y9P0_9AGAM</name>
<dbReference type="PANTHER" id="PTHR46177:SF1">
    <property type="entry name" value="INTEGRASE CATALYTIC DOMAIN-CONTAINING PROTEIN"/>
    <property type="match status" value="1"/>
</dbReference>
<evidence type="ECO:0000313" key="3">
    <source>
        <dbReference type="Proteomes" id="UP000076722"/>
    </source>
</evidence>
<sequence>VRRYRKKWGFFKAKGQAHTIDTIGPHIEVVHERFPTQGVRATKAVLRQEYELHVSTKLVARYNRIFEPAAVAARRRHAYTRTVYITIAVGETWGADQHDKWLRFELFLHVCVDVYSGKVLWLKIWWTNKNPRLIASYFLDTVQHHGFMPRLTQSDRGSENHGLANAETELRHIMRPALGDTLQHKWRAKNRNIKPEIFWSLLRHGWTPGFEQTLQYGLTVGLYVPRILWERSLFHFLFVPWLQRELDAFAHRVNHERRRPDKHVTRPRDEPEFIFNNPERYGSNNLHLPVTEEAIDEVRNLYAPPQHPVFQLVEPSYGRLLTDCYEEIGSPEMNLRTCWDVY</sequence>
<dbReference type="EMBL" id="KV419398">
    <property type="protein sequence ID" value="KZS96715.1"/>
    <property type="molecule type" value="Genomic_DNA"/>
</dbReference>
<dbReference type="PANTHER" id="PTHR46177">
    <property type="entry name" value="INTEGRASE CATALYTIC DOMAIN-CONTAINING PROTEIN"/>
    <property type="match status" value="1"/>
</dbReference>
<protein>
    <recommendedName>
        <fullName evidence="1">Integrase core domain-containing protein</fullName>
    </recommendedName>
</protein>
<dbReference type="STRING" id="1314777.A0A164Y9P0"/>
<dbReference type="InterPro" id="IPR058913">
    <property type="entry name" value="Integrase_dom_put"/>
</dbReference>
<dbReference type="AlphaFoldDB" id="A0A164Y9P0"/>
<keyword evidence="3" id="KW-1185">Reference proteome</keyword>
<dbReference type="InterPro" id="IPR012337">
    <property type="entry name" value="RNaseH-like_sf"/>
</dbReference>
<feature type="non-terminal residue" evidence="2">
    <location>
        <position position="342"/>
    </location>
</feature>
<feature type="non-terminal residue" evidence="2">
    <location>
        <position position="1"/>
    </location>
</feature>
<evidence type="ECO:0000259" key="1">
    <source>
        <dbReference type="Pfam" id="PF24764"/>
    </source>
</evidence>
<organism evidence="2 3">
    <name type="scientific">Sistotremastrum niveocremeum HHB9708</name>
    <dbReference type="NCBI Taxonomy" id="1314777"/>
    <lineage>
        <taxon>Eukaryota</taxon>
        <taxon>Fungi</taxon>
        <taxon>Dikarya</taxon>
        <taxon>Basidiomycota</taxon>
        <taxon>Agaricomycotina</taxon>
        <taxon>Agaricomycetes</taxon>
        <taxon>Sistotremastrales</taxon>
        <taxon>Sistotremastraceae</taxon>
        <taxon>Sertulicium</taxon>
        <taxon>Sertulicium niveocremeum</taxon>
    </lineage>
</organism>
<feature type="domain" description="Integrase core" evidence="1">
    <location>
        <begin position="91"/>
        <end position="265"/>
    </location>
</feature>
<dbReference type="Proteomes" id="UP000076722">
    <property type="component" value="Unassembled WGS sequence"/>
</dbReference>
<gene>
    <name evidence="2" type="ORF">SISNIDRAFT_393871</name>
</gene>
<dbReference type="OrthoDB" id="5946233at2759"/>
<dbReference type="Pfam" id="PF24764">
    <property type="entry name" value="rva_4"/>
    <property type="match status" value="1"/>
</dbReference>
<proteinExistence type="predicted"/>
<accession>A0A164Y9P0</accession>
<evidence type="ECO:0000313" key="2">
    <source>
        <dbReference type="EMBL" id="KZS96715.1"/>
    </source>
</evidence>
<dbReference type="SUPFAM" id="SSF53098">
    <property type="entry name" value="Ribonuclease H-like"/>
    <property type="match status" value="1"/>
</dbReference>